<dbReference type="KEGG" id="paa:Paes_2394"/>
<dbReference type="eggNOG" id="COG0322">
    <property type="taxonomic scope" value="Bacteria"/>
</dbReference>
<dbReference type="AlphaFoldDB" id="B4S9Q6"/>
<geneLocation type="plasmid" evidence="2 3">
    <name>pPAES01</name>
</geneLocation>
<protein>
    <recommendedName>
        <fullName evidence="1">DUF4357 domain-containing protein</fullName>
    </recommendedName>
</protein>
<dbReference type="HOGENOM" id="CLU_052782_2_0_10"/>
<name>B4S9Q6_PROA2</name>
<dbReference type="CDD" id="cd10447">
    <property type="entry name" value="GIY-YIG_unchar_2"/>
    <property type="match status" value="1"/>
</dbReference>
<feature type="domain" description="DUF4357" evidence="1">
    <location>
        <begin position="221"/>
        <end position="274"/>
    </location>
</feature>
<keyword evidence="2" id="KW-0614">Plasmid</keyword>
<sequence length="291" mass="32146">MNTTATVRIFLAKGSPTSVRTAEISNWTGKAVAGPRSQIEDMLNRDEAAKPGVYFLSGINPETGRERVYIGEAEVIRNRIKGHMDRDFWKSLVFFVSKDENLTKAHIKYLEGKLIETARSIGRFELENAQASGSHLPESDAADMDVFFSRMEQLLPILGQEFLKPVVNEANKKSSLLFCEIKGLKATGRQTDNGFVVLKGSEAVLSERPSTQKYQYAANLRATLRSDGILEEKSDRLIFASDYEFSSPSAAAAVIHGGQANGLIAWKDVRGVTLKEREEMEVQQAPGGAEE</sequence>
<organism evidence="2 3">
    <name type="scientific">Prosthecochloris aestuarii (strain DSM 271 / SK 413)</name>
    <dbReference type="NCBI Taxonomy" id="290512"/>
    <lineage>
        <taxon>Bacteria</taxon>
        <taxon>Pseudomonadati</taxon>
        <taxon>Chlorobiota</taxon>
        <taxon>Chlorobiia</taxon>
        <taxon>Chlorobiales</taxon>
        <taxon>Chlorobiaceae</taxon>
        <taxon>Prosthecochloris</taxon>
    </lineage>
</organism>
<proteinExistence type="predicted"/>
<gene>
    <name evidence="2" type="ordered locus">Paes_2394</name>
</gene>
<evidence type="ECO:0000259" key="1">
    <source>
        <dbReference type="Pfam" id="PF14267"/>
    </source>
</evidence>
<accession>B4S9Q6</accession>
<dbReference type="Pfam" id="PF14267">
    <property type="entry name" value="DUF4357"/>
    <property type="match status" value="1"/>
</dbReference>
<evidence type="ECO:0000313" key="2">
    <source>
        <dbReference type="EMBL" id="ACF47383.1"/>
    </source>
</evidence>
<reference evidence="2" key="1">
    <citation type="submission" date="2008-06" db="EMBL/GenBank/DDBJ databases">
        <title>Complete sequence of plasmid of Prosthecochloris aestuarii DSM 271.</title>
        <authorList>
            <consortium name="US DOE Joint Genome Institute"/>
            <person name="Lucas S."/>
            <person name="Copeland A."/>
            <person name="Lapidus A."/>
            <person name="Glavina del Rio T."/>
            <person name="Dalin E."/>
            <person name="Tice H."/>
            <person name="Bruce D."/>
            <person name="Goodwin L."/>
            <person name="Pitluck S."/>
            <person name="Schmutz J."/>
            <person name="Larimer F."/>
            <person name="Land M."/>
            <person name="Hauser L."/>
            <person name="Kyrpides N."/>
            <person name="Anderson I."/>
            <person name="Liu Z."/>
            <person name="Li T."/>
            <person name="Zhao F."/>
            <person name="Overmann J."/>
            <person name="Bryant D.A."/>
            <person name="Richardson P."/>
        </authorList>
    </citation>
    <scope>NUCLEOTIDE SEQUENCE [LARGE SCALE GENOMIC DNA]</scope>
    <source>
        <strain evidence="2">DSM 271</strain>
        <plasmid evidence="2">pPAES01</plasmid>
    </source>
</reference>
<dbReference type="InterPro" id="IPR025579">
    <property type="entry name" value="DUF4357"/>
</dbReference>
<dbReference type="EMBL" id="CP001109">
    <property type="protein sequence ID" value="ACF47383.1"/>
    <property type="molecule type" value="Genomic_DNA"/>
</dbReference>
<keyword evidence="3" id="KW-1185">Reference proteome</keyword>
<dbReference type="Proteomes" id="UP000002725">
    <property type="component" value="Plasmid pPAES01"/>
</dbReference>
<evidence type="ECO:0000313" key="3">
    <source>
        <dbReference type="Proteomes" id="UP000002725"/>
    </source>
</evidence>